<feature type="region of interest" description="Disordered" evidence="1">
    <location>
        <begin position="252"/>
        <end position="323"/>
    </location>
</feature>
<feature type="compositionally biased region" description="Polar residues" evidence="1">
    <location>
        <begin position="311"/>
        <end position="323"/>
    </location>
</feature>
<feature type="region of interest" description="Disordered" evidence="1">
    <location>
        <begin position="219"/>
        <end position="240"/>
    </location>
</feature>
<dbReference type="EMBL" id="CP118375">
    <property type="protein sequence ID" value="WFD41709.1"/>
    <property type="molecule type" value="Genomic_DNA"/>
</dbReference>
<accession>A0AAF0F798</accession>
<evidence type="ECO:0000313" key="2">
    <source>
        <dbReference type="EMBL" id="WFD41709.1"/>
    </source>
</evidence>
<evidence type="ECO:0008006" key="4">
    <source>
        <dbReference type="Google" id="ProtNLM"/>
    </source>
</evidence>
<keyword evidence="3" id="KW-1185">Reference proteome</keyword>
<feature type="region of interest" description="Disordered" evidence="1">
    <location>
        <begin position="1"/>
        <end position="86"/>
    </location>
</feature>
<protein>
    <recommendedName>
        <fullName evidence="4">Inheritance of peroxisomes protein 1</fullName>
    </recommendedName>
</protein>
<feature type="compositionally biased region" description="Polar residues" evidence="1">
    <location>
        <begin position="14"/>
        <end position="25"/>
    </location>
</feature>
<evidence type="ECO:0000313" key="3">
    <source>
        <dbReference type="Proteomes" id="UP001214628"/>
    </source>
</evidence>
<feature type="compositionally biased region" description="Polar residues" evidence="1">
    <location>
        <begin position="252"/>
        <end position="261"/>
    </location>
</feature>
<feature type="compositionally biased region" description="Polar residues" evidence="1">
    <location>
        <begin position="294"/>
        <end position="304"/>
    </location>
</feature>
<dbReference type="AlphaFoldDB" id="A0AAF0F798"/>
<evidence type="ECO:0000256" key="1">
    <source>
        <dbReference type="SAM" id="MobiDB-lite"/>
    </source>
</evidence>
<organism evidence="2 3">
    <name type="scientific">Malassezia psittaci</name>
    <dbReference type="NCBI Taxonomy" id="1821823"/>
    <lineage>
        <taxon>Eukaryota</taxon>
        <taxon>Fungi</taxon>
        <taxon>Dikarya</taxon>
        <taxon>Basidiomycota</taxon>
        <taxon>Ustilaginomycotina</taxon>
        <taxon>Malasseziomycetes</taxon>
        <taxon>Malasseziales</taxon>
        <taxon>Malasseziaceae</taxon>
        <taxon>Malassezia</taxon>
    </lineage>
</organism>
<feature type="compositionally biased region" description="Polar residues" evidence="1">
    <location>
        <begin position="73"/>
        <end position="86"/>
    </location>
</feature>
<feature type="compositionally biased region" description="Low complexity" evidence="1">
    <location>
        <begin position="56"/>
        <end position="72"/>
    </location>
</feature>
<gene>
    <name evidence="2" type="ORF">MPSI1_000345</name>
</gene>
<feature type="compositionally biased region" description="Low complexity" evidence="1">
    <location>
        <begin position="226"/>
        <end position="237"/>
    </location>
</feature>
<sequence>MQRRSQHTYALPSSRASPQSENSPQSAPPSPRSGILLRNPVQYGSSVDHPLAYRHSANSSSSLPSTPSANPPGSLNQSPHSQRSEPLNYTSIDWSLIAIQRPQIRSKYIVTLLHRPSASLYTWPIDPQKPPVQGTCFVTRLDPGANQNTPSNSILRQSFRLLEDCLRAWIRHIRSRPRSSSPGNNGCVVVRDDEIDRITTQLQLSFTTGDERADYLSRQNIPDAIPNSNPTSPVTTPKMFPTDVKQSAEMLNSTRSADTNISPPTSRSSRRSLSPSSVVSRVSKLSLSLPPAQEETSAEISGTGTPAVLVTESSPSIDQQPTW</sequence>
<feature type="compositionally biased region" description="Low complexity" evidence="1">
    <location>
        <begin position="262"/>
        <end position="291"/>
    </location>
</feature>
<dbReference type="Proteomes" id="UP001214628">
    <property type="component" value="Chromosome 1"/>
</dbReference>
<reference evidence="2" key="1">
    <citation type="submission" date="2023-02" db="EMBL/GenBank/DDBJ databases">
        <title>Mating type loci evolution in Malassezia.</title>
        <authorList>
            <person name="Coelho M.A."/>
        </authorList>
    </citation>
    <scope>NUCLEOTIDE SEQUENCE</scope>
    <source>
        <strain evidence="2">CBS 14136</strain>
    </source>
</reference>
<name>A0AAF0F798_9BASI</name>
<proteinExistence type="predicted"/>